<evidence type="ECO:0000256" key="13">
    <source>
        <dbReference type="ARBA" id="ARBA00041418"/>
    </source>
</evidence>
<keyword evidence="5" id="KW-0133">Cell shape</keyword>
<gene>
    <name evidence="18" type="ORF">ERS852420_00364</name>
</gene>
<keyword evidence="8 17" id="KW-0472">Membrane</keyword>
<name>A0A173R818_9FIRM</name>
<feature type="transmembrane region" description="Helical" evidence="17">
    <location>
        <begin position="323"/>
        <end position="345"/>
    </location>
</feature>
<evidence type="ECO:0000313" key="19">
    <source>
        <dbReference type="Proteomes" id="UP000095495"/>
    </source>
</evidence>
<evidence type="ECO:0000256" key="11">
    <source>
        <dbReference type="ARBA" id="ARBA00038053"/>
    </source>
</evidence>
<evidence type="ECO:0000256" key="5">
    <source>
        <dbReference type="ARBA" id="ARBA00022960"/>
    </source>
</evidence>
<comment type="catalytic activity">
    <reaction evidence="15">
        <text>[GlcNAc-(1-&gt;4)-Mur2Ac(oyl-L-Ala-gamma-D-Glu-L-Lys-D-Ala-D-Ala)](n)-di-trans,octa-cis-undecaprenyl diphosphate + beta-D-GlcNAc-(1-&gt;4)-Mur2Ac(oyl-L-Ala-gamma-D-Glu-L-Lys-D-Ala-D-Ala)-di-trans,octa-cis-undecaprenyl diphosphate = [GlcNAc-(1-&gt;4)-Mur2Ac(oyl-L-Ala-gamma-D-Glu-L-Lys-D-Ala-D-Ala)](n+1)-di-trans,octa-cis-undecaprenyl diphosphate + di-trans,octa-cis-undecaprenyl diphosphate + H(+)</text>
        <dbReference type="Rhea" id="RHEA:23708"/>
        <dbReference type="Rhea" id="RHEA-COMP:9602"/>
        <dbReference type="Rhea" id="RHEA-COMP:9603"/>
        <dbReference type="ChEBI" id="CHEBI:15378"/>
        <dbReference type="ChEBI" id="CHEBI:58405"/>
        <dbReference type="ChEBI" id="CHEBI:60033"/>
        <dbReference type="ChEBI" id="CHEBI:78435"/>
        <dbReference type="EC" id="2.4.99.28"/>
    </reaction>
</comment>
<dbReference type="PANTHER" id="PTHR30474">
    <property type="entry name" value="CELL CYCLE PROTEIN"/>
    <property type="match status" value="1"/>
</dbReference>
<keyword evidence="3" id="KW-0808">Transferase</keyword>
<feature type="transmembrane region" description="Helical" evidence="17">
    <location>
        <begin position="116"/>
        <end position="134"/>
    </location>
</feature>
<feature type="transmembrane region" description="Helical" evidence="17">
    <location>
        <begin position="141"/>
        <end position="161"/>
    </location>
</feature>
<dbReference type="GO" id="GO:0008955">
    <property type="term" value="F:peptidoglycan glycosyltransferase activity"/>
    <property type="evidence" value="ECO:0007669"/>
    <property type="project" value="UniProtKB-EC"/>
</dbReference>
<feature type="transmembrane region" description="Helical" evidence="17">
    <location>
        <begin position="247"/>
        <end position="267"/>
    </location>
</feature>
<keyword evidence="6" id="KW-0573">Peptidoglycan synthesis</keyword>
<dbReference type="NCBIfam" id="NF038403">
    <property type="entry name" value="perm_prefix_1"/>
    <property type="match status" value="1"/>
</dbReference>
<dbReference type="Pfam" id="PF22564">
    <property type="entry name" value="HAAS"/>
    <property type="match status" value="1"/>
</dbReference>
<organism evidence="18 19">
    <name type="scientific">Roseburia faecis</name>
    <dbReference type="NCBI Taxonomy" id="301302"/>
    <lineage>
        <taxon>Bacteria</taxon>
        <taxon>Bacillati</taxon>
        <taxon>Bacillota</taxon>
        <taxon>Clostridia</taxon>
        <taxon>Lachnospirales</taxon>
        <taxon>Lachnospiraceae</taxon>
        <taxon>Roseburia</taxon>
    </lineage>
</organism>
<evidence type="ECO:0000256" key="17">
    <source>
        <dbReference type="SAM" id="Phobius"/>
    </source>
</evidence>
<evidence type="ECO:0000256" key="9">
    <source>
        <dbReference type="ARBA" id="ARBA00032370"/>
    </source>
</evidence>
<evidence type="ECO:0000256" key="3">
    <source>
        <dbReference type="ARBA" id="ARBA00022679"/>
    </source>
</evidence>
<dbReference type="InterPro" id="IPR001182">
    <property type="entry name" value="FtsW/RodA"/>
</dbReference>
<feature type="transmembrane region" description="Helical" evidence="17">
    <location>
        <begin position="193"/>
        <end position="210"/>
    </location>
</feature>
<evidence type="ECO:0000256" key="15">
    <source>
        <dbReference type="ARBA" id="ARBA00049902"/>
    </source>
</evidence>
<dbReference type="GO" id="GO:0009252">
    <property type="term" value="P:peptidoglycan biosynthetic process"/>
    <property type="evidence" value="ECO:0007669"/>
    <property type="project" value="UniProtKB-KW"/>
</dbReference>
<comment type="function">
    <text evidence="16">Peptidoglycan polymerase that is essential for cell division.</text>
</comment>
<dbReference type="GO" id="GO:0005886">
    <property type="term" value="C:plasma membrane"/>
    <property type="evidence" value="ECO:0007669"/>
    <property type="project" value="TreeGrafter"/>
</dbReference>
<feature type="transmembrane region" description="Helical" evidence="17">
    <location>
        <begin position="216"/>
        <end position="235"/>
    </location>
</feature>
<dbReference type="PANTHER" id="PTHR30474:SF2">
    <property type="entry name" value="PEPTIDOGLYCAN GLYCOSYLTRANSFERASE FTSW-RELATED"/>
    <property type="match status" value="1"/>
</dbReference>
<evidence type="ECO:0000256" key="16">
    <source>
        <dbReference type="ARBA" id="ARBA00049966"/>
    </source>
</evidence>
<dbReference type="EC" id="2.4.99.28" evidence="14"/>
<evidence type="ECO:0000256" key="1">
    <source>
        <dbReference type="ARBA" id="ARBA00004141"/>
    </source>
</evidence>
<dbReference type="GO" id="GO:0008360">
    <property type="term" value="P:regulation of cell shape"/>
    <property type="evidence" value="ECO:0007669"/>
    <property type="project" value="UniProtKB-KW"/>
</dbReference>
<evidence type="ECO:0000313" key="18">
    <source>
        <dbReference type="EMBL" id="CUM73759.1"/>
    </source>
</evidence>
<comment type="similarity">
    <text evidence="11">Belongs to the SEDS family. FtsW subfamily.</text>
</comment>
<accession>A0A173R818</accession>
<evidence type="ECO:0000256" key="4">
    <source>
        <dbReference type="ARBA" id="ARBA00022692"/>
    </source>
</evidence>
<dbReference type="RefSeq" id="WP_055260965.1">
    <property type="nucleotide sequence ID" value="NZ_CYXV01000001.1"/>
</dbReference>
<feature type="transmembrane region" description="Helical" evidence="17">
    <location>
        <begin position="76"/>
        <end position="96"/>
    </location>
</feature>
<feature type="transmembrane region" description="Helical" evidence="17">
    <location>
        <begin position="357"/>
        <end position="378"/>
    </location>
</feature>
<evidence type="ECO:0000256" key="14">
    <source>
        <dbReference type="ARBA" id="ARBA00044770"/>
    </source>
</evidence>
<evidence type="ECO:0000256" key="12">
    <source>
        <dbReference type="ARBA" id="ARBA00041185"/>
    </source>
</evidence>
<evidence type="ECO:0000256" key="2">
    <source>
        <dbReference type="ARBA" id="ARBA00022676"/>
    </source>
</evidence>
<dbReference type="GO" id="GO:0051301">
    <property type="term" value="P:cell division"/>
    <property type="evidence" value="ECO:0007669"/>
    <property type="project" value="UniProtKB-KW"/>
</dbReference>
<keyword evidence="7 17" id="KW-1133">Transmembrane helix</keyword>
<protein>
    <recommendedName>
        <fullName evidence="12">Probable peptidoglycan glycosyltransferase FtsW</fullName>
        <ecNumber evidence="14">2.4.99.28</ecNumber>
    </recommendedName>
    <alternativeName>
        <fullName evidence="13">Cell division protein FtsW</fullName>
    </alternativeName>
    <alternativeName>
        <fullName evidence="10">Cell wall polymerase</fullName>
    </alternativeName>
    <alternativeName>
        <fullName evidence="9">Peptidoglycan polymerase</fullName>
    </alternativeName>
</protein>
<keyword evidence="18" id="KW-0132">Cell division</keyword>
<reference evidence="18 19" key="1">
    <citation type="submission" date="2015-09" db="EMBL/GenBank/DDBJ databases">
        <authorList>
            <consortium name="Pathogen Informatics"/>
        </authorList>
    </citation>
    <scope>NUCLEOTIDE SEQUENCE [LARGE SCALE GENOMIC DNA]</scope>
    <source>
        <strain evidence="18 19">2789STDY5608863</strain>
    </source>
</reference>
<sequence length="433" mass="47996">MDEKEYLQTLGEQIVNPHARASILAEIQDHIEEQAQDYRASGMSEAVAMQEAVRQMGDPVSTGEALNQVHRPKFPIALFGLAVVLTVLGIAMQYLVYTHLTPDTAILSDTYLQRTILYNAIGLGLLLLCIFGNYMYLAKGAWILLAIFLLGLLPPWFFGFYGRQYTLCYYLALVYPLVYALLLYRLRDKGAKAIWFLHGLTLLFLVRMLFGTIITWSTVLAAGCLTLLLLCLAIHRGILTGSSKRTLWLLTVLPYVAAAACFVILFFQNSYMRDRLTEFLKGSNYVQQMLALEQQQMLAFGGGTISSYVDTESLASTYVLHSIFLWFGIVSGILVIVALAVLVLRSLHYALHQSNRLALLAGTAASGILLFELLHFVLTNLGCSPVYTASVPFLSYGFANSVFNSLLVGIMLGIIRNQNVLSETTASLRGLRA</sequence>
<evidence type="ECO:0000256" key="7">
    <source>
        <dbReference type="ARBA" id="ARBA00022989"/>
    </source>
</evidence>
<evidence type="ECO:0000256" key="6">
    <source>
        <dbReference type="ARBA" id="ARBA00022984"/>
    </source>
</evidence>
<evidence type="ECO:0000256" key="10">
    <source>
        <dbReference type="ARBA" id="ARBA00033270"/>
    </source>
</evidence>
<keyword evidence="2" id="KW-0328">Glycosyltransferase</keyword>
<feature type="transmembrane region" description="Helical" evidence="17">
    <location>
        <begin position="393"/>
        <end position="415"/>
    </location>
</feature>
<dbReference type="Proteomes" id="UP000095495">
    <property type="component" value="Unassembled WGS sequence"/>
</dbReference>
<proteinExistence type="inferred from homology"/>
<dbReference type="GO" id="GO:0015648">
    <property type="term" value="F:lipid-linked peptidoglycan transporter activity"/>
    <property type="evidence" value="ECO:0007669"/>
    <property type="project" value="TreeGrafter"/>
</dbReference>
<dbReference type="AlphaFoldDB" id="A0A173R818"/>
<keyword evidence="4 17" id="KW-0812">Transmembrane</keyword>
<evidence type="ECO:0000256" key="8">
    <source>
        <dbReference type="ARBA" id="ARBA00023136"/>
    </source>
</evidence>
<dbReference type="InterPro" id="IPR047928">
    <property type="entry name" value="Perm_prefix_1"/>
</dbReference>
<comment type="subcellular location">
    <subcellularLocation>
        <location evidence="1">Membrane</location>
        <topology evidence="1">Multi-pass membrane protein</topology>
    </subcellularLocation>
</comment>
<dbReference type="GO" id="GO:0032153">
    <property type="term" value="C:cell division site"/>
    <property type="evidence" value="ECO:0007669"/>
    <property type="project" value="TreeGrafter"/>
</dbReference>
<dbReference type="EMBL" id="CYXV01000001">
    <property type="protein sequence ID" value="CUM73759.1"/>
    <property type="molecule type" value="Genomic_DNA"/>
</dbReference>
<feature type="transmembrane region" description="Helical" evidence="17">
    <location>
        <begin position="167"/>
        <end position="186"/>
    </location>
</feature>
<keyword evidence="18" id="KW-0131">Cell cycle</keyword>